<dbReference type="Pfam" id="PF00095">
    <property type="entry name" value="WAP"/>
    <property type="match status" value="1"/>
</dbReference>
<dbReference type="Proteomes" id="UP000264800">
    <property type="component" value="Unplaced"/>
</dbReference>
<evidence type="ECO:0000313" key="3">
    <source>
        <dbReference type="Proteomes" id="UP000264800"/>
    </source>
</evidence>
<dbReference type="SUPFAM" id="SSF57256">
    <property type="entry name" value="Elafin-like"/>
    <property type="match status" value="1"/>
</dbReference>
<proteinExistence type="predicted"/>
<accession>A0A3Q3ARY5</accession>
<protein>
    <recommendedName>
        <fullName evidence="1">WAP domain-containing protein</fullName>
    </recommendedName>
</protein>
<reference evidence="2" key="2">
    <citation type="submission" date="2025-09" db="UniProtKB">
        <authorList>
            <consortium name="Ensembl"/>
        </authorList>
    </citation>
    <scope>IDENTIFICATION</scope>
</reference>
<dbReference type="InterPro" id="IPR008197">
    <property type="entry name" value="WAP_dom"/>
</dbReference>
<dbReference type="AlphaFoldDB" id="A0A3Q3ARY5"/>
<sequence length="84" mass="9515">VMEMTSEKKVSHDEGDKVPCFFPLILLLGIKQLNFFVLDVSGFCGRPLLTNVCEKLCKHDYDCPGSKKCCRTSCGRFCTEPIFF</sequence>
<dbReference type="PROSITE" id="PS51390">
    <property type="entry name" value="WAP"/>
    <property type="match status" value="1"/>
</dbReference>
<dbReference type="GO" id="GO:0005576">
    <property type="term" value="C:extracellular region"/>
    <property type="evidence" value="ECO:0007669"/>
    <property type="project" value="InterPro"/>
</dbReference>
<dbReference type="SMART" id="SM00217">
    <property type="entry name" value="WAP"/>
    <property type="match status" value="1"/>
</dbReference>
<reference evidence="2" key="1">
    <citation type="submission" date="2025-08" db="UniProtKB">
        <authorList>
            <consortium name="Ensembl"/>
        </authorList>
    </citation>
    <scope>IDENTIFICATION</scope>
</reference>
<organism evidence="2 3">
    <name type="scientific">Kryptolebias marmoratus</name>
    <name type="common">Mangrove killifish</name>
    <name type="synonym">Rivulus marmoratus</name>
    <dbReference type="NCBI Taxonomy" id="37003"/>
    <lineage>
        <taxon>Eukaryota</taxon>
        <taxon>Metazoa</taxon>
        <taxon>Chordata</taxon>
        <taxon>Craniata</taxon>
        <taxon>Vertebrata</taxon>
        <taxon>Euteleostomi</taxon>
        <taxon>Actinopterygii</taxon>
        <taxon>Neopterygii</taxon>
        <taxon>Teleostei</taxon>
        <taxon>Neoteleostei</taxon>
        <taxon>Acanthomorphata</taxon>
        <taxon>Ovalentaria</taxon>
        <taxon>Atherinomorphae</taxon>
        <taxon>Cyprinodontiformes</taxon>
        <taxon>Rivulidae</taxon>
        <taxon>Kryptolebias</taxon>
    </lineage>
</organism>
<evidence type="ECO:0000313" key="2">
    <source>
        <dbReference type="Ensembl" id="ENSKMAP00000019708.1"/>
    </source>
</evidence>
<dbReference type="Ensembl" id="ENSKMAT00000019973.1">
    <property type="protein sequence ID" value="ENSKMAP00000019708.1"/>
    <property type="gene ID" value="ENSKMAG00000014664.1"/>
</dbReference>
<dbReference type="InterPro" id="IPR036645">
    <property type="entry name" value="Elafin-like_sf"/>
</dbReference>
<dbReference type="Gene3D" id="4.10.75.10">
    <property type="entry name" value="Elafin-like"/>
    <property type="match status" value="1"/>
</dbReference>
<keyword evidence="3" id="KW-1185">Reference proteome</keyword>
<name>A0A3Q3ARY5_KRYMA</name>
<feature type="domain" description="WAP" evidence="1">
    <location>
        <begin position="37"/>
        <end position="82"/>
    </location>
</feature>
<evidence type="ECO:0000259" key="1">
    <source>
        <dbReference type="PROSITE" id="PS51390"/>
    </source>
</evidence>
<dbReference type="GO" id="GO:0030414">
    <property type="term" value="F:peptidase inhibitor activity"/>
    <property type="evidence" value="ECO:0007669"/>
    <property type="project" value="InterPro"/>
</dbReference>